<dbReference type="AlphaFoldDB" id="A0A1R1PY52"/>
<accession>A0A1R1PY52</accession>
<protein>
    <submittedName>
        <fullName evidence="1">Uncharacterized protein</fullName>
    </submittedName>
</protein>
<evidence type="ECO:0000313" key="2">
    <source>
        <dbReference type="Proteomes" id="UP000188320"/>
    </source>
</evidence>
<name>A0A1R1PY52_ZANCU</name>
<dbReference type="Proteomes" id="UP000188320">
    <property type="component" value="Unassembled WGS sequence"/>
</dbReference>
<sequence>MFDGFSAQLKGAMSAGGNVPIETGSNQPLEEQNLEYVEMREINKDKALKIFEGGIDISNAATPAFGNYLDISNKFGSVARKWDGKSV</sequence>
<proteinExistence type="predicted"/>
<gene>
    <name evidence="1" type="ORF">AX774_g539</name>
</gene>
<evidence type="ECO:0000313" key="1">
    <source>
        <dbReference type="EMBL" id="OMH85894.1"/>
    </source>
</evidence>
<organism evidence="1 2">
    <name type="scientific">Zancudomyces culisetae</name>
    <name type="common">Gut fungus</name>
    <name type="synonym">Smittium culisetae</name>
    <dbReference type="NCBI Taxonomy" id="1213189"/>
    <lineage>
        <taxon>Eukaryota</taxon>
        <taxon>Fungi</taxon>
        <taxon>Fungi incertae sedis</taxon>
        <taxon>Zoopagomycota</taxon>
        <taxon>Kickxellomycotina</taxon>
        <taxon>Harpellomycetes</taxon>
        <taxon>Harpellales</taxon>
        <taxon>Legeriomycetaceae</taxon>
        <taxon>Zancudomyces</taxon>
    </lineage>
</organism>
<keyword evidence="2" id="KW-1185">Reference proteome</keyword>
<comment type="caution">
    <text evidence="1">The sequence shown here is derived from an EMBL/GenBank/DDBJ whole genome shotgun (WGS) entry which is preliminary data.</text>
</comment>
<reference evidence="2" key="1">
    <citation type="submission" date="2017-01" db="EMBL/GenBank/DDBJ databases">
        <authorList>
            <person name="Wang Y."/>
            <person name="White M."/>
            <person name="Kvist S."/>
            <person name="Moncalvo J.-M."/>
        </authorList>
    </citation>
    <scope>NUCLEOTIDE SEQUENCE [LARGE SCALE GENOMIC DNA]</scope>
    <source>
        <strain evidence="2">COL-18-3</strain>
    </source>
</reference>
<dbReference type="EMBL" id="LSSK01000030">
    <property type="protein sequence ID" value="OMH85894.1"/>
    <property type="molecule type" value="Genomic_DNA"/>
</dbReference>